<evidence type="ECO:0000256" key="2">
    <source>
        <dbReference type="ARBA" id="ARBA00004173"/>
    </source>
</evidence>
<feature type="region of interest" description="Disordered" evidence="13">
    <location>
        <begin position="286"/>
        <end position="342"/>
    </location>
</feature>
<dbReference type="SUPFAM" id="SSF51230">
    <property type="entry name" value="Single hybrid motif"/>
    <property type="match status" value="2"/>
</dbReference>
<dbReference type="Gene3D" id="3.30.559.10">
    <property type="entry name" value="Chloramphenicol acetyltransferase-like domain"/>
    <property type="match status" value="1"/>
</dbReference>
<evidence type="ECO:0000256" key="13">
    <source>
        <dbReference type="SAM" id="MobiDB-lite"/>
    </source>
</evidence>
<keyword evidence="10" id="KW-0496">Mitochondrion</keyword>
<evidence type="ECO:0000256" key="9">
    <source>
        <dbReference type="ARBA" id="ARBA00022946"/>
    </source>
</evidence>
<accession>A0AAV9IAT1</accession>
<feature type="compositionally biased region" description="Basic and acidic residues" evidence="13">
    <location>
        <begin position="291"/>
        <end position="305"/>
    </location>
</feature>
<dbReference type="Gene3D" id="2.40.50.100">
    <property type="match status" value="2"/>
</dbReference>
<dbReference type="Pfam" id="PF00198">
    <property type="entry name" value="2-oxoacid_dh"/>
    <property type="match status" value="1"/>
</dbReference>
<evidence type="ECO:0000256" key="7">
    <source>
        <dbReference type="ARBA" id="ARBA00022679"/>
    </source>
</evidence>
<evidence type="ECO:0000256" key="8">
    <source>
        <dbReference type="ARBA" id="ARBA00022823"/>
    </source>
</evidence>
<dbReference type="FunFam" id="3.30.559.10:FF:000006">
    <property type="entry name" value="Dihydrolipoyllysine-residue succinyltransferase component of 2-oxoglutarate dehydrogenase complex, mitochondrial"/>
    <property type="match status" value="1"/>
</dbReference>
<keyword evidence="7" id="KW-0808">Transferase</keyword>
<keyword evidence="11" id="KW-0012">Acyltransferase</keyword>
<keyword evidence="6" id="KW-0816">Tricarboxylic acid cycle</keyword>
<comment type="pathway">
    <text evidence="3">Amino-acid degradation; L-lysine degradation via saccharopine pathway; glutaryl-CoA from L-lysine: step 6/6.</text>
</comment>
<gene>
    <name evidence="15" type="ORF">GAYE_SCF03G2373</name>
</gene>
<dbReference type="GO" id="GO:0004149">
    <property type="term" value="F:dihydrolipoyllysine-residue succinyltransferase activity"/>
    <property type="evidence" value="ECO:0007669"/>
    <property type="project" value="UniProtKB-EC"/>
</dbReference>
<evidence type="ECO:0000256" key="5">
    <source>
        <dbReference type="ARBA" id="ARBA00012945"/>
    </source>
</evidence>
<dbReference type="InterPro" id="IPR001078">
    <property type="entry name" value="2-oxoacid_DH_actylTfrase"/>
</dbReference>
<dbReference type="PROSITE" id="PS50968">
    <property type="entry name" value="BIOTINYL_LIPOYL"/>
    <property type="match status" value="2"/>
</dbReference>
<dbReference type="NCBIfam" id="TIGR01347">
    <property type="entry name" value="sucB"/>
    <property type="match status" value="1"/>
</dbReference>
<dbReference type="GO" id="GO:0006099">
    <property type="term" value="P:tricarboxylic acid cycle"/>
    <property type="evidence" value="ECO:0007669"/>
    <property type="project" value="UniProtKB-KW"/>
</dbReference>
<feature type="domain" description="Lipoyl-binding" evidence="14">
    <location>
        <begin position="108"/>
        <end position="183"/>
    </location>
</feature>
<dbReference type="GO" id="GO:0005739">
    <property type="term" value="C:mitochondrion"/>
    <property type="evidence" value="ECO:0007669"/>
    <property type="project" value="UniProtKB-SubCell"/>
</dbReference>
<evidence type="ECO:0000256" key="3">
    <source>
        <dbReference type="ARBA" id="ARBA00005145"/>
    </source>
</evidence>
<sequence>MYVIGRLRSAIQTGLVRGKECKKDLGLRWIASNEASCGTSDLKGATKLPFYLRRLAYFSTHSASQHSFRLCSNHSVSPVDIRSLSRSHQSARTRALTTEASQESKQDAISIKVPQMGESIKEGTLISWQKSVGDAVEMDEVIAQIETDKVTVEVRAPESGTIVEELVKAGDNVAVGAEIARLKPGAVSEGGESEPQESETPSSTQQVSSSPVSIKVPEMGESIKEGTLVQWSKSEGDFVDMDEVIAQVETDKVTVEIRAPQMGILQKRKANQGDVVKVGSEIAVLQPSSEPPKKEASKSDVESSVKSEPTSSKVQQPEKQSTPPSSPPKPPQQVVETSKQSFVGSEVGVKRVAMTRMRRRIAERLKEAQNTAAMLTTFNEVDMSALMELRNSYKEAFEKKHGIRLGFMSAFTKAATLALLEQPELNAYIDGSDIVYHDYVDISVAVSAPTGLVVPVIRNCQNLNFAEIEKAIHKLGEQARLGKLTIQDMQGGTFTISNGGVFGSLLSTPILNMPQSAILGMHAIQKRPVVVNDQIVIRPMMYLALSYDHRLVDGREAVTFLRRIKSLVEDPRKMLLDIDI</sequence>
<name>A0AAV9IAT1_9RHOD</name>
<evidence type="ECO:0000256" key="6">
    <source>
        <dbReference type="ARBA" id="ARBA00022532"/>
    </source>
</evidence>
<reference evidence="15 16" key="1">
    <citation type="submission" date="2022-07" db="EMBL/GenBank/DDBJ databases">
        <title>Genome-wide signatures of adaptation to extreme environments.</title>
        <authorList>
            <person name="Cho C.H."/>
            <person name="Yoon H.S."/>
        </authorList>
    </citation>
    <scope>NUCLEOTIDE SEQUENCE [LARGE SCALE GENOMIC DNA]</scope>
    <source>
        <strain evidence="15 16">108.79 E11</strain>
    </source>
</reference>
<comment type="similarity">
    <text evidence="4">Belongs to the 2-oxoacid dehydrogenase family.</text>
</comment>
<dbReference type="InterPro" id="IPR003016">
    <property type="entry name" value="2-oxoA_DH_lipoyl-BS"/>
</dbReference>
<dbReference type="Proteomes" id="UP001300502">
    <property type="component" value="Unassembled WGS sequence"/>
</dbReference>
<dbReference type="InterPro" id="IPR050537">
    <property type="entry name" value="2-oxoacid_dehydrogenase"/>
</dbReference>
<keyword evidence="16" id="KW-1185">Reference proteome</keyword>
<organism evidence="15 16">
    <name type="scientific">Galdieria yellowstonensis</name>
    <dbReference type="NCBI Taxonomy" id="3028027"/>
    <lineage>
        <taxon>Eukaryota</taxon>
        <taxon>Rhodophyta</taxon>
        <taxon>Bangiophyceae</taxon>
        <taxon>Galdieriales</taxon>
        <taxon>Galdieriaceae</taxon>
        <taxon>Galdieria</taxon>
    </lineage>
</organism>
<evidence type="ECO:0000256" key="12">
    <source>
        <dbReference type="ARBA" id="ARBA00032406"/>
    </source>
</evidence>
<dbReference type="InterPro" id="IPR023213">
    <property type="entry name" value="CAT-like_dom_sf"/>
</dbReference>
<dbReference type="PROSITE" id="PS00189">
    <property type="entry name" value="LIPOYL"/>
    <property type="match status" value="2"/>
</dbReference>
<evidence type="ECO:0000313" key="16">
    <source>
        <dbReference type="Proteomes" id="UP001300502"/>
    </source>
</evidence>
<evidence type="ECO:0000256" key="11">
    <source>
        <dbReference type="ARBA" id="ARBA00023315"/>
    </source>
</evidence>
<feature type="domain" description="Lipoyl-binding" evidence="14">
    <location>
        <begin position="211"/>
        <end position="286"/>
    </location>
</feature>
<comment type="cofactor">
    <cofactor evidence="1">
        <name>(R)-lipoate</name>
        <dbReference type="ChEBI" id="CHEBI:83088"/>
    </cofactor>
</comment>
<dbReference type="PANTHER" id="PTHR43416">
    <property type="entry name" value="DIHYDROLIPOYLLYSINE-RESIDUE SUCCINYLTRANSFERASE COMPONENT OF 2-OXOGLUTARATE DEHYDROGENASE COMPLEX, MITOCHONDRIAL-RELATED"/>
    <property type="match status" value="1"/>
</dbReference>
<feature type="region of interest" description="Disordered" evidence="13">
    <location>
        <begin position="184"/>
        <end position="221"/>
    </location>
</feature>
<keyword evidence="8" id="KW-0450">Lipoyl</keyword>
<evidence type="ECO:0000256" key="4">
    <source>
        <dbReference type="ARBA" id="ARBA00007317"/>
    </source>
</evidence>
<evidence type="ECO:0000259" key="14">
    <source>
        <dbReference type="PROSITE" id="PS50968"/>
    </source>
</evidence>
<proteinExistence type="inferred from homology"/>
<evidence type="ECO:0000256" key="10">
    <source>
        <dbReference type="ARBA" id="ARBA00023128"/>
    </source>
</evidence>
<dbReference type="InterPro" id="IPR011053">
    <property type="entry name" value="Single_hybrid_motif"/>
</dbReference>
<dbReference type="GO" id="GO:0045252">
    <property type="term" value="C:oxoglutarate dehydrogenase complex"/>
    <property type="evidence" value="ECO:0007669"/>
    <property type="project" value="InterPro"/>
</dbReference>
<dbReference type="SUPFAM" id="SSF52777">
    <property type="entry name" value="CoA-dependent acyltransferases"/>
    <property type="match status" value="1"/>
</dbReference>
<evidence type="ECO:0000313" key="15">
    <source>
        <dbReference type="EMBL" id="KAK4524472.1"/>
    </source>
</evidence>
<dbReference type="InterPro" id="IPR006255">
    <property type="entry name" value="SucB"/>
</dbReference>
<dbReference type="Pfam" id="PF00364">
    <property type="entry name" value="Biotin_lipoyl"/>
    <property type="match status" value="2"/>
</dbReference>
<protein>
    <recommendedName>
        <fullName evidence="5">dihydrolipoyllysine-residue succinyltransferase</fullName>
        <ecNumber evidence="5">2.3.1.61</ecNumber>
    </recommendedName>
    <alternativeName>
        <fullName evidence="12">2-oxoglutarate dehydrogenase complex component E2</fullName>
    </alternativeName>
</protein>
<comment type="caution">
    <text evidence="15">The sequence shown here is derived from an EMBL/GenBank/DDBJ whole genome shotgun (WGS) entry which is preliminary data.</text>
</comment>
<keyword evidence="9" id="KW-0809">Transit peptide</keyword>
<dbReference type="EC" id="2.3.1.61" evidence="5"/>
<dbReference type="EMBL" id="JANCYU010000023">
    <property type="protein sequence ID" value="KAK4524472.1"/>
    <property type="molecule type" value="Genomic_DNA"/>
</dbReference>
<dbReference type="AlphaFoldDB" id="A0AAV9IAT1"/>
<dbReference type="InterPro" id="IPR000089">
    <property type="entry name" value="Biotin_lipoyl"/>
</dbReference>
<feature type="compositionally biased region" description="Low complexity" evidence="13">
    <location>
        <begin position="198"/>
        <end position="213"/>
    </location>
</feature>
<comment type="subcellular location">
    <subcellularLocation>
        <location evidence="2">Mitochondrion</location>
    </subcellularLocation>
</comment>
<dbReference type="CDD" id="cd06849">
    <property type="entry name" value="lipoyl_domain"/>
    <property type="match status" value="2"/>
</dbReference>
<evidence type="ECO:0000256" key="1">
    <source>
        <dbReference type="ARBA" id="ARBA00001938"/>
    </source>
</evidence>
<dbReference type="PANTHER" id="PTHR43416:SF5">
    <property type="entry name" value="DIHYDROLIPOYLLYSINE-RESIDUE SUCCINYLTRANSFERASE COMPONENT OF 2-OXOGLUTARATE DEHYDROGENASE COMPLEX, MITOCHONDRIAL"/>
    <property type="match status" value="1"/>
</dbReference>